<keyword evidence="1" id="KW-0812">Transmembrane</keyword>
<dbReference type="AlphaFoldDB" id="A1HS92"/>
<dbReference type="RefSeq" id="WP_007289898.1">
    <property type="nucleotide sequence ID" value="NZ_AAWL01000015.1"/>
</dbReference>
<dbReference type="eggNOG" id="ENOG5031K93">
    <property type="taxonomic scope" value="Bacteria"/>
</dbReference>
<feature type="transmembrane region" description="Helical" evidence="1">
    <location>
        <begin position="6"/>
        <end position="27"/>
    </location>
</feature>
<sequence>MRRNLLHQVVILSVLFFIVSGWALLFWQGRESGTMMTSRGELIRFHILANSDSPADQQLKREVRDVVLAYLAPKLEQAGSAAAARRIINAERDNLREMAKKVLTEHNCADAVEVQIGWFDFPVKAYGDLVLPAGKYEAVRLLIGKAEGQNWWCVLFPPLCFIDMANAAAVPAVKTLSEGNEKIQLRWKVAELWQRKDENCE</sequence>
<dbReference type="Pfam" id="PF09551">
    <property type="entry name" value="Spore_II_R"/>
    <property type="match status" value="1"/>
</dbReference>
<keyword evidence="1" id="KW-0472">Membrane</keyword>
<protein>
    <recommendedName>
        <fullName evidence="4">Stage II sporulation protein R</fullName>
    </recommendedName>
</protein>
<dbReference type="NCBIfam" id="TIGR02837">
    <property type="entry name" value="spore_II_R"/>
    <property type="match status" value="1"/>
</dbReference>
<keyword evidence="1" id="KW-1133">Transmembrane helix</keyword>
<reference evidence="2 3" key="1">
    <citation type="submission" date="2007-01" db="EMBL/GenBank/DDBJ databases">
        <title>Annotation of the draft genome assembly of Thermosinus carboxydivorans Nor1.</title>
        <authorList>
            <consortium name="US DOE Joint Genome Institute (JGI-ORNL)"/>
            <person name="Larimer F."/>
            <person name="Land M."/>
            <person name="Hauser L."/>
        </authorList>
    </citation>
    <scope>NUCLEOTIDE SEQUENCE [LARGE SCALE GENOMIC DNA]</scope>
    <source>
        <strain evidence="2 3">Nor1</strain>
    </source>
</reference>
<evidence type="ECO:0000313" key="3">
    <source>
        <dbReference type="Proteomes" id="UP000005139"/>
    </source>
</evidence>
<evidence type="ECO:0000313" key="2">
    <source>
        <dbReference type="EMBL" id="EAX47054.1"/>
    </source>
</evidence>
<proteinExistence type="predicted"/>
<accession>A1HS92</accession>
<dbReference type="OrthoDB" id="9793324at2"/>
<dbReference type="EMBL" id="AAWL01000015">
    <property type="protein sequence ID" value="EAX47054.1"/>
    <property type="molecule type" value="Genomic_DNA"/>
</dbReference>
<gene>
    <name evidence="2" type="ORF">TcarDRAFT_0562</name>
</gene>
<evidence type="ECO:0008006" key="4">
    <source>
        <dbReference type="Google" id="ProtNLM"/>
    </source>
</evidence>
<comment type="caution">
    <text evidence="2">The sequence shown here is derived from an EMBL/GenBank/DDBJ whole genome shotgun (WGS) entry which is preliminary data.</text>
</comment>
<name>A1HS92_9FIRM</name>
<organism evidence="2 3">
    <name type="scientific">Thermosinus carboxydivorans Nor1</name>
    <dbReference type="NCBI Taxonomy" id="401526"/>
    <lineage>
        <taxon>Bacteria</taxon>
        <taxon>Bacillati</taxon>
        <taxon>Bacillota</taxon>
        <taxon>Negativicutes</taxon>
        <taxon>Selenomonadales</taxon>
        <taxon>Sporomusaceae</taxon>
        <taxon>Thermosinus</taxon>
    </lineage>
</organism>
<keyword evidence="3" id="KW-1185">Reference proteome</keyword>
<dbReference type="Proteomes" id="UP000005139">
    <property type="component" value="Unassembled WGS sequence"/>
</dbReference>
<evidence type="ECO:0000256" key="1">
    <source>
        <dbReference type="SAM" id="Phobius"/>
    </source>
</evidence>
<dbReference type="InterPro" id="IPR014202">
    <property type="entry name" value="Spore_II_R"/>
</dbReference>
<reference evidence="2 3" key="2">
    <citation type="submission" date="2007-01" db="EMBL/GenBank/DDBJ databases">
        <title>Sequencing of the draft genome and assembly of Thermosinus carboxydivorans Nor1.</title>
        <authorList>
            <consortium name="US DOE Joint Genome Institute (JGI-PGF)"/>
            <person name="Copeland A."/>
            <person name="Lucas S."/>
            <person name="Lapidus A."/>
            <person name="Barry K."/>
            <person name="Glavina del Rio T."/>
            <person name="Dalin E."/>
            <person name="Tice H."/>
            <person name="Bruce D."/>
            <person name="Pitluck S."/>
            <person name="Richardson P."/>
        </authorList>
    </citation>
    <scope>NUCLEOTIDE SEQUENCE [LARGE SCALE GENOMIC DNA]</scope>
    <source>
        <strain evidence="2 3">Nor1</strain>
    </source>
</reference>